<keyword evidence="9" id="KW-0460">Magnesium</keyword>
<dbReference type="GO" id="GO:0051539">
    <property type="term" value="F:4 iron, 4 sulfur cluster binding"/>
    <property type="evidence" value="ECO:0007669"/>
    <property type="project" value="UniProtKB-KW"/>
</dbReference>
<gene>
    <name evidence="16" type="ORF">SAMN04488589_1789</name>
</gene>
<evidence type="ECO:0000256" key="11">
    <source>
        <dbReference type="ARBA" id="ARBA00023014"/>
    </source>
</evidence>
<proteinExistence type="predicted"/>
<protein>
    <submittedName>
        <fullName evidence="16">TIGR00269 family protein</fullName>
    </submittedName>
</protein>
<evidence type="ECO:0000313" key="16">
    <source>
        <dbReference type="EMBL" id="SDF94873.1"/>
    </source>
</evidence>
<keyword evidence="7 12" id="KW-0862">Zinc</keyword>
<dbReference type="Pfam" id="PF01171">
    <property type="entry name" value="ATP_bind_3"/>
    <property type="match status" value="1"/>
</dbReference>
<dbReference type="GO" id="GO:0002144">
    <property type="term" value="C:cytosolic tRNA wobble base thiouridylase complex"/>
    <property type="evidence" value="ECO:0007669"/>
    <property type="project" value="TreeGrafter"/>
</dbReference>
<feature type="binding site" evidence="12">
    <location>
        <position position="30"/>
    </location>
    <ligand>
        <name>Zn(2+)</name>
        <dbReference type="ChEBI" id="CHEBI:29105"/>
        <label>1</label>
    </ligand>
</feature>
<dbReference type="GO" id="GO:0000049">
    <property type="term" value="F:tRNA binding"/>
    <property type="evidence" value="ECO:0007669"/>
    <property type="project" value="InterPro"/>
</dbReference>
<keyword evidence="8 13" id="KW-0067">ATP-binding</keyword>
<feature type="binding site" evidence="12">
    <location>
        <position position="299"/>
    </location>
    <ligand>
        <name>Zn(2+)</name>
        <dbReference type="ChEBI" id="CHEBI:29105"/>
        <label>2</label>
    </ligand>
</feature>
<feature type="binding site" evidence="13">
    <location>
        <position position="64"/>
    </location>
    <ligand>
        <name>ATP</name>
        <dbReference type="ChEBI" id="CHEBI:30616"/>
    </ligand>
</feature>
<reference evidence="16 17" key="1">
    <citation type="submission" date="2016-10" db="EMBL/GenBank/DDBJ databases">
        <authorList>
            <person name="Varghese N."/>
            <person name="Submissions S."/>
        </authorList>
    </citation>
    <scope>NUCLEOTIDE SEQUENCE [LARGE SCALE GENOMIC DNA]</scope>
    <source>
        <strain evidence="16 17">PL 12/M</strain>
    </source>
</reference>
<dbReference type="InterPro" id="IPR000541">
    <property type="entry name" value="Ncs6/Tuc1/Ctu1"/>
</dbReference>
<dbReference type="CDD" id="cd01713">
    <property type="entry name" value="CTU1-like"/>
    <property type="match status" value="1"/>
</dbReference>
<evidence type="ECO:0000313" key="17">
    <source>
        <dbReference type="Proteomes" id="UP000199259"/>
    </source>
</evidence>
<feature type="binding site" evidence="13">
    <location>
        <position position="89"/>
    </location>
    <ligand>
        <name>ATP</name>
        <dbReference type="ChEBI" id="CHEBI:30616"/>
    </ligand>
</feature>
<evidence type="ECO:0000256" key="3">
    <source>
        <dbReference type="ARBA" id="ARBA00022485"/>
    </source>
</evidence>
<keyword evidence="6 13" id="KW-0547">Nucleotide-binding</keyword>
<feature type="binding site" evidence="12">
    <location>
        <position position="296"/>
    </location>
    <ligand>
        <name>Zn(2+)</name>
        <dbReference type="ChEBI" id="CHEBI:29105"/>
        <label>2</label>
    </ligand>
</feature>
<evidence type="ECO:0000256" key="10">
    <source>
        <dbReference type="ARBA" id="ARBA00023004"/>
    </source>
</evidence>
<evidence type="ECO:0000256" key="12">
    <source>
        <dbReference type="PIRSR" id="PIRSR004976-50"/>
    </source>
</evidence>
<dbReference type="InterPro" id="IPR011063">
    <property type="entry name" value="TilS/TtcA_N"/>
</dbReference>
<evidence type="ECO:0000256" key="5">
    <source>
        <dbReference type="ARBA" id="ARBA00022723"/>
    </source>
</evidence>
<comment type="caution">
    <text evidence="16">The sequence shown here is derived from an EMBL/GenBank/DDBJ whole genome shotgun (WGS) entry which is preliminary data.</text>
</comment>
<dbReference type="InterPro" id="IPR056369">
    <property type="entry name" value="CTU1-like_ATP-bd"/>
</dbReference>
<evidence type="ECO:0000256" key="1">
    <source>
        <dbReference type="ARBA" id="ARBA00001946"/>
    </source>
</evidence>
<keyword evidence="3" id="KW-0004">4Fe-4S</keyword>
<feature type="domain" description="tRNA(Ile)-lysidine/2-thiocytidine synthase N-terminal" evidence="14">
    <location>
        <begin position="55"/>
        <end position="224"/>
    </location>
</feature>
<feature type="binding site" evidence="12">
    <location>
        <position position="11"/>
    </location>
    <ligand>
        <name>Zn(2+)</name>
        <dbReference type="ChEBI" id="CHEBI:29105"/>
        <label>1</label>
    </ligand>
</feature>
<dbReference type="GO" id="GO:0002143">
    <property type="term" value="P:tRNA wobble position uridine thiolation"/>
    <property type="evidence" value="ECO:0007669"/>
    <property type="project" value="TreeGrafter"/>
</dbReference>
<feature type="binding site" evidence="13">
    <location>
        <begin position="58"/>
        <end position="60"/>
    </location>
    <ligand>
        <name>ATP</name>
        <dbReference type="ChEBI" id="CHEBI:30616"/>
    </ligand>
</feature>
<comment type="cofactor">
    <cofactor evidence="1">
        <name>Mg(2+)</name>
        <dbReference type="ChEBI" id="CHEBI:18420"/>
    </cofactor>
</comment>
<keyword evidence="11" id="KW-0411">Iron-sulfur</keyword>
<dbReference type="InterPro" id="IPR014729">
    <property type="entry name" value="Rossmann-like_a/b/a_fold"/>
</dbReference>
<evidence type="ECO:0000256" key="8">
    <source>
        <dbReference type="ARBA" id="ARBA00022840"/>
    </source>
</evidence>
<dbReference type="Gene3D" id="3.40.50.620">
    <property type="entry name" value="HUPs"/>
    <property type="match status" value="1"/>
</dbReference>
<feature type="binding site" evidence="12">
    <location>
        <position position="27"/>
    </location>
    <ligand>
        <name>Zn(2+)</name>
        <dbReference type="ChEBI" id="CHEBI:29105"/>
        <label>1</label>
    </ligand>
</feature>
<feature type="binding site" evidence="12">
    <location>
        <position position="284"/>
    </location>
    <ligand>
        <name>Zn(2+)</name>
        <dbReference type="ChEBI" id="CHEBI:29105"/>
        <label>2</label>
    </ligand>
</feature>
<sequence length="309" mass="34828">MDSKTIKCNKCNNDAIIFQKYSGMHLCRKHFIEDVERKIKLTIRKHYSIKRNEVIAVGLSGGKDSSTTLHILHKLFGKRPDIEIVGISIDEGIAGYRPDTIESARELTSKLGVRHIVRSFKDEYETTMDEIAPQQREKGACSYCGVLRKSLINKIALEIGATKLAIGHNLDDEAQTILLNHLKGDVSRMVRLAPPKELEGLVLRMKPLRHIPEKEVALYAYLHDLPLGFGGCPYAHEAMRREIRVMLNEFEVRHPGTKYALLSGFDKVSGILGKEYPQEGLQKCNICGQACTEKICQACKLLKRDQSSK</sequence>
<dbReference type="Proteomes" id="UP000199259">
    <property type="component" value="Unassembled WGS sequence"/>
</dbReference>
<feature type="binding site" evidence="12">
    <location>
        <position position="287"/>
    </location>
    <ligand>
        <name>Zn(2+)</name>
        <dbReference type="ChEBI" id="CHEBI:29105"/>
        <label>2</label>
    </ligand>
</feature>
<dbReference type="InterPro" id="IPR054306">
    <property type="entry name" value="TtuA-like_LIM_N"/>
</dbReference>
<evidence type="ECO:0000259" key="15">
    <source>
        <dbReference type="Pfam" id="PF22082"/>
    </source>
</evidence>
<dbReference type="GO" id="GO:0016740">
    <property type="term" value="F:transferase activity"/>
    <property type="evidence" value="ECO:0007669"/>
    <property type="project" value="UniProtKB-KW"/>
</dbReference>
<keyword evidence="17" id="KW-1185">Reference proteome</keyword>
<dbReference type="RefSeq" id="WP_091710116.1">
    <property type="nucleotide sequence ID" value="NZ_FNCA01000005.1"/>
</dbReference>
<organism evidence="16 17">
    <name type="scientific">Methanolobus vulcani</name>
    <dbReference type="NCBI Taxonomy" id="38026"/>
    <lineage>
        <taxon>Archaea</taxon>
        <taxon>Methanobacteriati</taxon>
        <taxon>Methanobacteriota</taxon>
        <taxon>Stenosarchaea group</taxon>
        <taxon>Methanomicrobia</taxon>
        <taxon>Methanosarcinales</taxon>
        <taxon>Methanosarcinaceae</taxon>
        <taxon>Methanolobus</taxon>
    </lineage>
</organism>
<feature type="binding site" evidence="12">
    <location>
        <position position="8"/>
    </location>
    <ligand>
        <name>Zn(2+)</name>
        <dbReference type="ChEBI" id="CHEBI:29105"/>
        <label>1</label>
    </ligand>
</feature>
<name>A0A7Z7AXT3_9EURY</name>
<accession>A0A7Z7AXT3</accession>
<dbReference type="GO" id="GO:0005524">
    <property type="term" value="F:ATP binding"/>
    <property type="evidence" value="ECO:0007669"/>
    <property type="project" value="UniProtKB-KW"/>
</dbReference>
<evidence type="ECO:0000256" key="6">
    <source>
        <dbReference type="ARBA" id="ARBA00022741"/>
    </source>
</evidence>
<dbReference type="InterPro" id="IPR035107">
    <property type="entry name" value="tRNA_thiolation_TtcA_Ctu1"/>
</dbReference>
<keyword evidence="4" id="KW-0808">Transferase</keyword>
<dbReference type="SUPFAM" id="SSF52402">
    <property type="entry name" value="Adenine nucleotide alpha hydrolases-like"/>
    <property type="match status" value="1"/>
</dbReference>
<evidence type="ECO:0000256" key="9">
    <source>
        <dbReference type="ARBA" id="ARBA00022842"/>
    </source>
</evidence>
<dbReference type="OrthoDB" id="33422at2157"/>
<feature type="binding site" evidence="13">
    <location>
        <position position="167"/>
    </location>
    <ligand>
        <name>ATP</name>
        <dbReference type="ChEBI" id="CHEBI:30616"/>
    </ligand>
</feature>
<feature type="domain" description="2-thiouridine synthetase TtuA-like N-terminal LIM" evidence="15">
    <location>
        <begin position="7"/>
        <end position="32"/>
    </location>
</feature>
<dbReference type="PANTHER" id="PTHR11807:SF12">
    <property type="entry name" value="CYTOPLASMIC TRNA 2-THIOLATION PROTEIN 1"/>
    <property type="match status" value="1"/>
</dbReference>
<feature type="binding site" evidence="13">
    <location>
        <position position="172"/>
    </location>
    <ligand>
        <name>ATP</name>
        <dbReference type="ChEBI" id="CHEBI:30616"/>
    </ligand>
</feature>
<evidence type="ECO:0000259" key="14">
    <source>
        <dbReference type="Pfam" id="PF01171"/>
    </source>
</evidence>
<dbReference type="NCBIfam" id="TIGR00269">
    <property type="entry name" value="TIGR00269 family protein"/>
    <property type="match status" value="1"/>
</dbReference>
<dbReference type="PIRSF" id="PIRSF004976">
    <property type="entry name" value="ATPase_YdaO"/>
    <property type="match status" value="1"/>
</dbReference>
<dbReference type="GO" id="GO:0046872">
    <property type="term" value="F:metal ion binding"/>
    <property type="evidence" value="ECO:0007669"/>
    <property type="project" value="UniProtKB-KW"/>
</dbReference>
<dbReference type="EMBL" id="FNCA01000005">
    <property type="protein sequence ID" value="SDF94873.1"/>
    <property type="molecule type" value="Genomic_DNA"/>
</dbReference>
<evidence type="ECO:0000256" key="4">
    <source>
        <dbReference type="ARBA" id="ARBA00022679"/>
    </source>
</evidence>
<evidence type="ECO:0000256" key="13">
    <source>
        <dbReference type="PIRSR" id="PIRSR004976-51"/>
    </source>
</evidence>
<keyword evidence="10" id="KW-0408">Iron</keyword>
<dbReference type="Pfam" id="PF22082">
    <property type="entry name" value="TtuA_LIM_N"/>
    <property type="match status" value="1"/>
</dbReference>
<comment type="cofactor">
    <cofactor evidence="2">
        <name>[4Fe-4S] cluster</name>
        <dbReference type="ChEBI" id="CHEBI:49883"/>
    </cofactor>
</comment>
<evidence type="ECO:0000256" key="2">
    <source>
        <dbReference type="ARBA" id="ARBA00001966"/>
    </source>
</evidence>
<keyword evidence="5 12" id="KW-0479">Metal-binding</keyword>
<evidence type="ECO:0000256" key="7">
    <source>
        <dbReference type="ARBA" id="ARBA00022833"/>
    </source>
</evidence>
<dbReference type="AlphaFoldDB" id="A0A7Z7AXT3"/>
<dbReference type="FunFam" id="3.40.50.620:FF:000174">
    <property type="entry name" value="ATPase, PP-loop superfamily"/>
    <property type="match status" value="1"/>
</dbReference>
<dbReference type="PANTHER" id="PTHR11807">
    <property type="entry name" value="ATPASES OF THE PP SUPERFAMILY-RELATED"/>
    <property type="match status" value="1"/>
</dbReference>